<dbReference type="Pfam" id="PF03217">
    <property type="entry name" value="SlpA"/>
    <property type="match status" value="1"/>
</dbReference>
<gene>
    <name evidence="4" type="ORF">JP39_00630</name>
</gene>
<feature type="chain" id="PRO_5038987718" description="S-layer protein C-terminal domain-containing protein" evidence="2">
    <location>
        <begin position="22"/>
        <end position="795"/>
    </location>
</feature>
<organism evidence="4 5">
    <name type="scientific">Companilactobacillus heilongjiangensis</name>
    <dbReference type="NCBI Taxonomy" id="1074467"/>
    <lineage>
        <taxon>Bacteria</taxon>
        <taxon>Bacillati</taxon>
        <taxon>Bacillota</taxon>
        <taxon>Bacilli</taxon>
        <taxon>Lactobacillales</taxon>
        <taxon>Lactobacillaceae</taxon>
        <taxon>Companilactobacillus</taxon>
    </lineage>
</organism>
<name>A0A0K2L9L8_9LACO</name>
<feature type="compositionally biased region" description="Acidic residues" evidence="1">
    <location>
        <begin position="51"/>
        <end position="62"/>
    </location>
</feature>
<feature type="region of interest" description="Disordered" evidence="1">
    <location>
        <begin position="575"/>
        <end position="637"/>
    </location>
</feature>
<feature type="compositionally biased region" description="Polar residues" evidence="1">
    <location>
        <begin position="607"/>
        <end position="624"/>
    </location>
</feature>
<feature type="signal peptide" evidence="2">
    <location>
        <begin position="1"/>
        <end position="21"/>
    </location>
</feature>
<dbReference type="KEGG" id="lhi:JP39_00630"/>
<feature type="compositionally biased region" description="Gly residues" evidence="1">
    <location>
        <begin position="578"/>
        <end position="590"/>
    </location>
</feature>
<dbReference type="Proteomes" id="UP000061546">
    <property type="component" value="Chromosome"/>
</dbReference>
<evidence type="ECO:0000256" key="2">
    <source>
        <dbReference type="SAM" id="SignalP"/>
    </source>
</evidence>
<dbReference type="RefSeq" id="WP_041501028.1">
    <property type="nucleotide sequence ID" value="NZ_BJDV01000009.1"/>
</dbReference>
<keyword evidence="2" id="KW-0732">Signal</keyword>
<dbReference type="InterPro" id="IPR024968">
    <property type="entry name" value="SlpA_C_lactobacillus"/>
</dbReference>
<protein>
    <recommendedName>
        <fullName evidence="3">S-layer protein C-terminal domain-containing protein</fullName>
    </recommendedName>
</protein>
<feature type="domain" description="S-layer protein C-terminal" evidence="3">
    <location>
        <begin position="622"/>
        <end position="664"/>
    </location>
</feature>
<proteinExistence type="predicted"/>
<sequence length="795" mass="87386">MKVNKAARILSILLCSSLALGNVLVQPVKAVTTSLQPDTTTTPANDANSVDVDDTDTTDDTDTQTVNITFVDQNNNKVVDSQGTPYTFSKDYEVGTEIDPADLAATVSSDLNGGYTLDDNQDSITVADSNNNYVLKVIAKTYDHITIALRDPNGNGEGVSYSNSATVGQKSEQLIFSKKVTYDKIPIKDYIYNGYALSYLSFTGFDKIPNSNSDGTLTLTYDMIPEFEKTYQNINYYVLKAIYSVPLDQTITLQHVDDKGTAIPGTTDETLSGYKTGDVIENPYSLAEVKEIPGYTFFKTTSPYVVSEENQIKLIYTKGDINYLTVNYKDKATGKIIYTDYLRGNSGDTVNIQDIANIQGFDSYRSSNPDSIGDYTLTANNESINIDVQMKDPFTISIIQSSDSNISLTSKATFEYGSATNNDWVTFLDNNLSNVESFTVISEFEGETNSEQLDIDYVLSLGISDLYDVFNGVLIPGTIINDDSDTSGLVAKVEINYRPETINDKPINVTYQTTDNKVVENKALTNDSADTVDAGNLVKTGLPKGYEFDDTDNIYSINSVNNDSIELISQVKKISDSGSGGGNNGGGNNSGGSNNNNNNKPGDITDITESISTHPGSSDITIFDNNGKDTSKTVSSNTDFSADQKMTLNGKTYYRIADNQWINADDTYTFYASQTSVKTFSDSAKSLVSSNNKAISYRMLGNDSDWYTDRYTYLNGQKYYRIATNEWVSANDTFEYQSANKVVQPTSNAKLYDDRGIFVRNAPTYSLKTDKVSTINGVQMYRVATNQWLPITDVK</sequence>
<dbReference type="STRING" id="1074467.JP39_00630"/>
<keyword evidence="5" id="KW-1185">Reference proteome</keyword>
<evidence type="ECO:0000259" key="3">
    <source>
        <dbReference type="Pfam" id="PF03217"/>
    </source>
</evidence>
<reference evidence="4 5" key="1">
    <citation type="submission" date="2015-08" db="EMBL/GenBank/DDBJ databases">
        <title>Genomic sequence of Lactobacillus heilongjiangensis DSM 28069, isolated from Chinese traditional pickle.</title>
        <authorList>
            <person name="Jiang X."/>
            <person name="Zheng B."/>
            <person name="Cheng H."/>
        </authorList>
    </citation>
    <scope>NUCLEOTIDE SEQUENCE [LARGE SCALE GENOMIC DNA]</scope>
    <source>
        <strain evidence="4 5">DSM 28069</strain>
    </source>
</reference>
<evidence type="ECO:0000313" key="5">
    <source>
        <dbReference type="Proteomes" id="UP000061546"/>
    </source>
</evidence>
<dbReference type="EMBL" id="CP012559">
    <property type="protein sequence ID" value="ALB27997.1"/>
    <property type="molecule type" value="Genomic_DNA"/>
</dbReference>
<dbReference type="AlphaFoldDB" id="A0A0K2L9L8"/>
<accession>A0A0K2L9L8</accession>
<feature type="region of interest" description="Disordered" evidence="1">
    <location>
        <begin position="35"/>
        <end position="62"/>
    </location>
</feature>
<evidence type="ECO:0000256" key="1">
    <source>
        <dbReference type="SAM" id="MobiDB-lite"/>
    </source>
</evidence>
<evidence type="ECO:0000313" key="4">
    <source>
        <dbReference type="EMBL" id="ALB27997.1"/>
    </source>
</evidence>